<comment type="function">
    <text evidence="2">Functions as a ribosomal silencing factor. Interacts with ribosomal protein uL14 (rplN), blocking formation of intersubunit bridge B8. Prevents association of the 30S and 50S ribosomal subunits and the formation of functional ribosomes, thus repressing translation.</text>
</comment>
<keyword evidence="2" id="KW-0810">Translation regulation</keyword>
<proteinExistence type="inferred from homology"/>
<keyword evidence="2" id="KW-0963">Cytoplasm</keyword>
<gene>
    <name evidence="2 3" type="primary">rsfS</name>
    <name evidence="3" type="ORF">IAC74_02965</name>
</gene>
<comment type="subcellular location">
    <subcellularLocation>
        <location evidence="2">Cytoplasm</location>
    </subcellularLocation>
</comment>
<comment type="similarity">
    <text evidence="1 2">Belongs to the Iojap/RsfS family.</text>
</comment>
<reference evidence="3" key="2">
    <citation type="journal article" date="2021" name="PeerJ">
        <title>Extensive microbial diversity within the chicken gut microbiome revealed by metagenomics and culture.</title>
        <authorList>
            <person name="Gilroy R."/>
            <person name="Ravi A."/>
            <person name="Getino M."/>
            <person name="Pursley I."/>
            <person name="Horton D.L."/>
            <person name="Alikhan N.F."/>
            <person name="Baker D."/>
            <person name="Gharbi K."/>
            <person name="Hall N."/>
            <person name="Watson M."/>
            <person name="Adriaenssens E.M."/>
            <person name="Foster-Nyarko E."/>
            <person name="Jarju S."/>
            <person name="Secka A."/>
            <person name="Antonio M."/>
            <person name="Oren A."/>
            <person name="Chaudhuri R.R."/>
            <person name="La Ragione R."/>
            <person name="Hildebrand F."/>
            <person name="Pallen M.J."/>
        </authorList>
    </citation>
    <scope>NUCLEOTIDE SEQUENCE</scope>
    <source>
        <strain evidence="3">4920</strain>
    </source>
</reference>
<evidence type="ECO:0000256" key="1">
    <source>
        <dbReference type="ARBA" id="ARBA00010574"/>
    </source>
</evidence>
<evidence type="ECO:0000313" key="4">
    <source>
        <dbReference type="Proteomes" id="UP000886743"/>
    </source>
</evidence>
<organism evidence="3 4">
    <name type="scientific">Candidatus Aphodoplasma excrementigallinarum</name>
    <dbReference type="NCBI Taxonomy" id="2840673"/>
    <lineage>
        <taxon>Bacteria</taxon>
        <taxon>Bacillati</taxon>
        <taxon>Bacillota</taxon>
        <taxon>Clostridia</taxon>
        <taxon>Eubacteriales</taxon>
        <taxon>Candidatus Aphodoplasma</taxon>
    </lineage>
</organism>
<dbReference type="InterPro" id="IPR004394">
    <property type="entry name" value="Iojap/RsfS/C7orf30"/>
</dbReference>
<comment type="caution">
    <text evidence="3">The sequence shown here is derived from an EMBL/GenBank/DDBJ whole genome shotgun (WGS) entry which is preliminary data.</text>
</comment>
<dbReference type="Pfam" id="PF02410">
    <property type="entry name" value="RsfS"/>
    <property type="match status" value="1"/>
</dbReference>
<comment type="subunit">
    <text evidence="2">Interacts with ribosomal protein uL14 (rplN).</text>
</comment>
<dbReference type="HAMAP" id="MF_01477">
    <property type="entry name" value="Iojap_RsfS"/>
    <property type="match status" value="1"/>
</dbReference>
<keyword evidence="2" id="KW-0678">Repressor</keyword>
<evidence type="ECO:0000313" key="3">
    <source>
        <dbReference type="EMBL" id="HIV02512.1"/>
    </source>
</evidence>
<dbReference type="GO" id="GO:0090071">
    <property type="term" value="P:negative regulation of ribosome biogenesis"/>
    <property type="evidence" value="ECO:0007669"/>
    <property type="project" value="UniProtKB-UniRule"/>
</dbReference>
<dbReference type="PANTHER" id="PTHR21043">
    <property type="entry name" value="IOJAP SUPERFAMILY ORTHOLOG"/>
    <property type="match status" value="1"/>
</dbReference>
<reference evidence="3" key="1">
    <citation type="submission" date="2020-10" db="EMBL/GenBank/DDBJ databases">
        <authorList>
            <person name="Gilroy R."/>
        </authorList>
    </citation>
    <scope>NUCLEOTIDE SEQUENCE</scope>
    <source>
        <strain evidence="3">4920</strain>
    </source>
</reference>
<dbReference type="PANTHER" id="PTHR21043:SF0">
    <property type="entry name" value="MITOCHONDRIAL ASSEMBLY OF RIBOSOMAL LARGE SUBUNIT PROTEIN 1"/>
    <property type="match status" value="1"/>
</dbReference>
<dbReference type="GO" id="GO:0043023">
    <property type="term" value="F:ribosomal large subunit binding"/>
    <property type="evidence" value="ECO:0007669"/>
    <property type="project" value="TreeGrafter"/>
</dbReference>
<dbReference type="AlphaFoldDB" id="A0A9D1NH67"/>
<dbReference type="NCBIfam" id="TIGR00090">
    <property type="entry name" value="rsfS_iojap_ybeB"/>
    <property type="match status" value="1"/>
</dbReference>
<protein>
    <recommendedName>
        <fullName evidence="2">Ribosomal silencing factor RsfS</fullName>
    </recommendedName>
</protein>
<dbReference type="GO" id="GO:0042256">
    <property type="term" value="P:cytosolic ribosome assembly"/>
    <property type="evidence" value="ECO:0007669"/>
    <property type="project" value="UniProtKB-UniRule"/>
</dbReference>
<dbReference type="GO" id="GO:0005737">
    <property type="term" value="C:cytoplasm"/>
    <property type="evidence" value="ECO:0007669"/>
    <property type="project" value="UniProtKB-SubCell"/>
</dbReference>
<name>A0A9D1NH67_9FIRM</name>
<dbReference type="EMBL" id="DVOF01000086">
    <property type="protein sequence ID" value="HIV02512.1"/>
    <property type="molecule type" value="Genomic_DNA"/>
</dbReference>
<accession>A0A9D1NH67</accession>
<sequence length="117" mass="13123">MQAIDKAKKIAECLDNKKGRRITLLEVGELTSISDYFVIASGGSAAQVKAMADEVTEKLAELGYTPVHTEGYHVATWILLDYSDVVVHIFLEETREFYDIERLWTDAGKVPLDFLEA</sequence>
<evidence type="ECO:0000256" key="2">
    <source>
        <dbReference type="HAMAP-Rule" id="MF_01477"/>
    </source>
</evidence>
<dbReference type="Proteomes" id="UP000886743">
    <property type="component" value="Unassembled WGS sequence"/>
</dbReference>
<dbReference type="Gene3D" id="3.30.460.10">
    <property type="entry name" value="Beta Polymerase, domain 2"/>
    <property type="match status" value="1"/>
</dbReference>
<dbReference type="GO" id="GO:0017148">
    <property type="term" value="P:negative regulation of translation"/>
    <property type="evidence" value="ECO:0007669"/>
    <property type="project" value="UniProtKB-UniRule"/>
</dbReference>
<dbReference type="SUPFAM" id="SSF81301">
    <property type="entry name" value="Nucleotidyltransferase"/>
    <property type="match status" value="1"/>
</dbReference>
<dbReference type="InterPro" id="IPR043519">
    <property type="entry name" value="NT_sf"/>
</dbReference>